<comment type="caution">
    <text evidence="2">The sequence shown here is derived from an EMBL/GenBank/DDBJ whole genome shotgun (WGS) entry which is preliminary data.</text>
</comment>
<name>A0A4Z0YYH9_9PEZI</name>
<protein>
    <submittedName>
        <fullName evidence="2">Uncharacterized protein</fullName>
    </submittedName>
</protein>
<dbReference type="AlphaFoldDB" id="A0A4Z0YYH9"/>
<evidence type="ECO:0000313" key="3">
    <source>
        <dbReference type="Proteomes" id="UP000297716"/>
    </source>
</evidence>
<feature type="region of interest" description="Disordered" evidence="1">
    <location>
        <begin position="169"/>
        <end position="188"/>
    </location>
</feature>
<feature type="region of interest" description="Disordered" evidence="1">
    <location>
        <begin position="53"/>
        <end position="146"/>
    </location>
</feature>
<feature type="compositionally biased region" description="Polar residues" evidence="1">
    <location>
        <begin position="111"/>
        <end position="132"/>
    </location>
</feature>
<evidence type="ECO:0000256" key="1">
    <source>
        <dbReference type="SAM" id="MobiDB-lite"/>
    </source>
</evidence>
<keyword evidence="3" id="KW-1185">Reference proteome</keyword>
<organism evidence="2 3">
    <name type="scientific">Xylaria hypoxylon</name>
    <dbReference type="NCBI Taxonomy" id="37992"/>
    <lineage>
        <taxon>Eukaryota</taxon>
        <taxon>Fungi</taxon>
        <taxon>Dikarya</taxon>
        <taxon>Ascomycota</taxon>
        <taxon>Pezizomycotina</taxon>
        <taxon>Sordariomycetes</taxon>
        <taxon>Xylariomycetidae</taxon>
        <taxon>Xylariales</taxon>
        <taxon>Xylariaceae</taxon>
        <taxon>Xylaria</taxon>
    </lineage>
</organism>
<proteinExistence type="predicted"/>
<evidence type="ECO:0000313" key="2">
    <source>
        <dbReference type="EMBL" id="TGJ84521.1"/>
    </source>
</evidence>
<feature type="compositionally biased region" description="Basic and acidic residues" evidence="1">
    <location>
        <begin position="169"/>
        <end position="185"/>
    </location>
</feature>
<sequence length="299" mass="34091">MSASRHSRVTQREVLRSRYEDQGSIMYRAQGTQGSISDFRTFDVNLSLHDSPVHRQRKYRPSHVLDYSSSSQRDDLALCSDPNTHRFRPSPELVPLDTERLRGRKFKPQDESSQVQRSWVKTPTLSRSSTPESLGPIKPSSSQGIHEKAVRFSDKVYLDASSLERSYDALGHRKDPRRGQSEDYLTRASGNGEISGEIRYYGGYNKTLPKRLHTGERQRGHLPPAPVIPRLPTPDFESGSHYEISLAKYDFCPCCSSDGRDEEDGVRWKKGKAKMDEQVDHARAYISRMTMSERLITDA</sequence>
<dbReference type="Proteomes" id="UP000297716">
    <property type="component" value="Unassembled WGS sequence"/>
</dbReference>
<dbReference type="EMBL" id="SKBN01000065">
    <property type="protein sequence ID" value="TGJ84521.1"/>
    <property type="molecule type" value="Genomic_DNA"/>
</dbReference>
<accession>A0A4Z0YYH9</accession>
<gene>
    <name evidence="2" type="ORF">E0Z10_g4249</name>
</gene>
<dbReference type="OrthoDB" id="4772130at2759"/>
<reference evidence="2 3" key="1">
    <citation type="submission" date="2019-03" db="EMBL/GenBank/DDBJ databases">
        <title>Draft genome sequence of Xylaria hypoxylon DSM 108379, a ubiquitous saprotrophic-parasitic fungi on hardwood.</title>
        <authorList>
            <person name="Buettner E."/>
            <person name="Leonhardt S."/>
            <person name="Gebauer A.M."/>
            <person name="Liers C."/>
            <person name="Hofrichter M."/>
            <person name="Kellner H."/>
        </authorList>
    </citation>
    <scope>NUCLEOTIDE SEQUENCE [LARGE SCALE GENOMIC DNA]</scope>
    <source>
        <strain evidence="2 3">DSM 108379</strain>
    </source>
</reference>